<evidence type="ECO:0000313" key="3">
    <source>
        <dbReference type="Proteomes" id="UP001630127"/>
    </source>
</evidence>
<feature type="region of interest" description="Disordered" evidence="1">
    <location>
        <begin position="1"/>
        <end position="43"/>
    </location>
</feature>
<accession>A0ABD3A8S9</accession>
<gene>
    <name evidence="2" type="ORF">ACH5RR_012773</name>
</gene>
<dbReference type="AlphaFoldDB" id="A0ABD3A8S9"/>
<keyword evidence="3" id="KW-1185">Reference proteome</keyword>
<organism evidence="2 3">
    <name type="scientific">Cinchona calisaya</name>
    <dbReference type="NCBI Taxonomy" id="153742"/>
    <lineage>
        <taxon>Eukaryota</taxon>
        <taxon>Viridiplantae</taxon>
        <taxon>Streptophyta</taxon>
        <taxon>Embryophyta</taxon>
        <taxon>Tracheophyta</taxon>
        <taxon>Spermatophyta</taxon>
        <taxon>Magnoliopsida</taxon>
        <taxon>eudicotyledons</taxon>
        <taxon>Gunneridae</taxon>
        <taxon>Pentapetalae</taxon>
        <taxon>asterids</taxon>
        <taxon>lamiids</taxon>
        <taxon>Gentianales</taxon>
        <taxon>Rubiaceae</taxon>
        <taxon>Cinchonoideae</taxon>
        <taxon>Cinchoneae</taxon>
        <taxon>Cinchona</taxon>
    </lineage>
</organism>
<sequence>MEILESSMARKTQQKDSVEKNKDSMETQNLNGSSHSDKVEKIWEPLPLNGISQDTLEEIVEDDDHIRHKDEHQQCMDVPYPIHAQLGWFSCIYAKKEKNKAKTWGSTGTETLLHANGGSSLGVLSEGAVLACPGPNRYLG</sequence>
<reference evidence="2 3" key="1">
    <citation type="submission" date="2024-11" db="EMBL/GenBank/DDBJ databases">
        <title>A near-complete genome assembly of Cinchona calisaya.</title>
        <authorList>
            <person name="Lian D.C."/>
            <person name="Zhao X.W."/>
            <person name="Wei L."/>
        </authorList>
    </citation>
    <scope>NUCLEOTIDE SEQUENCE [LARGE SCALE GENOMIC DNA]</scope>
    <source>
        <tissue evidence="2">Nenye</tissue>
    </source>
</reference>
<dbReference type="EMBL" id="JBJUIK010000005">
    <property type="protein sequence ID" value="KAL3528117.1"/>
    <property type="molecule type" value="Genomic_DNA"/>
</dbReference>
<feature type="compositionally biased region" description="Basic and acidic residues" evidence="1">
    <location>
        <begin position="13"/>
        <end position="25"/>
    </location>
</feature>
<protein>
    <submittedName>
        <fullName evidence="2">Uncharacterized protein</fullName>
    </submittedName>
</protein>
<evidence type="ECO:0000313" key="2">
    <source>
        <dbReference type="EMBL" id="KAL3528117.1"/>
    </source>
</evidence>
<proteinExistence type="predicted"/>
<evidence type="ECO:0000256" key="1">
    <source>
        <dbReference type="SAM" id="MobiDB-lite"/>
    </source>
</evidence>
<comment type="caution">
    <text evidence="2">The sequence shown here is derived from an EMBL/GenBank/DDBJ whole genome shotgun (WGS) entry which is preliminary data.</text>
</comment>
<name>A0ABD3A8S9_9GENT</name>
<dbReference type="Proteomes" id="UP001630127">
    <property type="component" value="Unassembled WGS sequence"/>
</dbReference>